<protein>
    <submittedName>
        <fullName evidence="1">Uncharacterized protein</fullName>
    </submittedName>
</protein>
<dbReference type="EMBL" id="NEVH01013265">
    <property type="protein sequence ID" value="PNF29047.1"/>
    <property type="molecule type" value="Genomic_DNA"/>
</dbReference>
<dbReference type="AlphaFoldDB" id="A0A2J7QKD6"/>
<dbReference type="InParanoid" id="A0A2J7QKD6"/>
<name>A0A2J7QKD6_9NEOP</name>
<organism evidence="1 2">
    <name type="scientific">Cryptotermes secundus</name>
    <dbReference type="NCBI Taxonomy" id="105785"/>
    <lineage>
        <taxon>Eukaryota</taxon>
        <taxon>Metazoa</taxon>
        <taxon>Ecdysozoa</taxon>
        <taxon>Arthropoda</taxon>
        <taxon>Hexapoda</taxon>
        <taxon>Insecta</taxon>
        <taxon>Pterygota</taxon>
        <taxon>Neoptera</taxon>
        <taxon>Polyneoptera</taxon>
        <taxon>Dictyoptera</taxon>
        <taxon>Blattodea</taxon>
        <taxon>Blattoidea</taxon>
        <taxon>Termitoidae</taxon>
        <taxon>Kalotermitidae</taxon>
        <taxon>Cryptotermitinae</taxon>
        <taxon>Cryptotermes</taxon>
    </lineage>
</organism>
<dbReference type="OrthoDB" id="8193254at2759"/>
<evidence type="ECO:0000313" key="2">
    <source>
        <dbReference type="Proteomes" id="UP000235965"/>
    </source>
</evidence>
<comment type="caution">
    <text evidence="1">The sequence shown here is derived from an EMBL/GenBank/DDBJ whole genome shotgun (WGS) entry which is preliminary data.</text>
</comment>
<dbReference type="Proteomes" id="UP000235965">
    <property type="component" value="Unassembled WGS sequence"/>
</dbReference>
<evidence type="ECO:0000313" key="1">
    <source>
        <dbReference type="EMBL" id="PNF29047.1"/>
    </source>
</evidence>
<gene>
    <name evidence="1" type="ORF">B7P43_G14045</name>
</gene>
<proteinExistence type="predicted"/>
<sequence length="90" mass="10444">MSTTETEEVTHLPKLKDTDSFPLWDFEIKILMCAKELINIVDGSGLLSDQGRDKENIRKWKMQDAKCQYYIVLLCIVYANTFHVTHCDCT</sequence>
<reference evidence="1 2" key="1">
    <citation type="submission" date="2017-12" db="EMBL/GenBank/DDBJ databases">
        <title>Hemimetabolous genomes reveal molecular basis of termite eusociality.</title>
        <authorList>
            <person name="Harrison M.C."/>
            <person name="Jongepier E."/>
            <person name="Robertson H.M."/>
            <person name="Arning N."/>
            <person name="Bitard-Feildel T."/>
            <person name="Chao H."/>
            <person name="Childers C.P."/>
            <person name="Dinh H."/>
            <person name="Doddapaneni H."/>
            <person name="Dugan S."/>
            <person name="Gowin J."/>
            <person name="Greiner C."/>
            <person name="Han Y."/>
            <person name="Hu H."/>
            <person name="Hughes D.S.T."/>
            <person name="Huylmans A.-K."/>
            <person name="Kemena C."/>
            <person name="Kremer L.P.M."/>
            <person name="Lee S.L."/>
            <person name="Lopez-Ezquerra A."/>
            <person name="Mallet L."/>
            <person name="Monroy-Kuhn J.M."/>
            <person name="Moser A."/>
            <person name="Murali S.C."/>
            <person name="Muzny D.M."/>
            <person name="Otani S."/>
            <person name="Piulachs M.-D."/>
            <person name="Poelchau M."/>
            <person name="Qu J."/>
            <person name="Schaub F."/>
            <person name="Wada-Katsumata A."/>
            <person name="Worley K.C."/>
            <person name="Xie Q."/>
            <person name="Ylla G."/>
            <person name="Poulsen M."/>
            <person name="Gibbs R.A."/>
            <person name="Schal C."/>
            <person name="Richards S."/>
            <person name="Belles X."/>
            <person name="Korb J."/>
            <person name="Bornberg-Bauer E."/>
        </authorList>
    </citation>
    <scope>NUCLEOTIDE SEQUENCE [LARGE SCALE GENOMIC DNA]</scope>
    <source>
        <tissue evidence="1">Whole body</tissue>
    </source>
</reference>
<keyword evidence="2" id="KW-1185">Reference proteome</keyword>
<accession>A0A2J7QKD6</accession>